<evidence type="ECO:0000256" key="1">
    <source>
        <dbReference type="SAM" id="Phobius"/>
    </source>
</evidence>
<reference evidence="2" key="2">
    <citation type="submission" date="2020-05" db="UniProtKB">
        <authorList>
            <consortium name="EnsemblMetazoa"/>
        </authorList>
    </citation>
    <scope>IDENTIFICATION</scope>
    <source>
        <strain evidence="2">IAEA</strain>
    </source>
</reference>
<keyword evidence="1" id="KW-1133">Transmembrane helix</keyword>
<name>A0A1A9Z314_GLOPL</name>
<evidence type="ECO:0000313" key="2">
    <source>
        <dbReference type="EnsemblMetazoa" id="GPAI002253-PA"/>
    </source>
</evidence>
<evidence type="ECO:0000313" key="3">
    <source>
        <dbReference type="Proteomes" id="UP000092445"/>
    </source>
</evidence>
<reference evidence="3" key="1">
    <citation type="submission" date="2014-03" db="EMBL/GenBank/DDBJ databases">
        <authorList>
            <person name="Aksoy S."/>
            <person name="Warren W."/>
            <person name="Wilson R.K."/>
        </authorList>
    </citation>
    <scope>NUCLEOTIDE SEQUENCE [LARGE SCALE GENOMIC DNA]</scope>
    <source>
        <strain evidence="3">IAEA</strain>
    </source>
</reference>
<organism evidence="2 3">
    <name type="scientific">Glossina pallidipes</name>
    <name type="common">Tsetse fly</name>
    <dbReference type="NCBI Taxonomy" id="7398"/>
    <lineage>
        <taxon>Eukaryota</taxon>
        <taxon>Metazoa</taxon>
        <taxon>Ecdysozoa</taxon>
        <taxon>Arthropoda</taxon>
        <taxon>Hexapoda</taxon>
        <taxon>Insecta</taxon>
        <taxon>Pterygota</taxon>
        <taxon>Neoptera</taxon>
        <taxon>Endopterygota</taxon>
        <taxon>Diptera</taxon>
        <taxon>Brachycera</taxon>
        <taxon>Muscomorpha</taxon>
        <taxon>Hippoboscoidea</taxon>
        <taxon>Glossinidae</taxon>
        <taxon>Glossina</taxon>
    </lineage>
</organism>
<proteinExistence type="predicted"/>
<keyword evidence="1" id="KW-0472">Membrane</keyword>
<keyword evidence="3" id="KW-1185">Reference proteome</keyword>
<dbReference type="AlphaFoldDB" id="A0A1A9Z314"/>
<accession>A0A1A9Z314</accession>
<feature type="transmembrane region" description="Helical" evidence="1">
    <location>
        <begin position="17"/>
        <end position="37"/>
    </location>
</feature>
<feature type="transmembrane region" description="Helical" evidence="1">
    <location>
        <begin position="44"/>
        <end position="63"/>
    </location>
</feature>
<sequence>MNLFIITSATTTNVGHAINIVTAITAMATTTATGFIYDMINIKGATFGSILLSVAIVSTALPLSAGKSTPSDRTAEVICEGDDKSSTGLTGATTGRCTLATGLTISSSSSSSVTVTVTITVIS</sequence>
<dbReference type="Proteomes" id="UP000092445">
    <property type="component" value="Unassembled WGS sequence"/>
</dbReference>
<protein>
    <submittedName>
        <fullName evidence="2">Uncharacterized protein</fullName>
    </submittedName>
</protein>
<dbReference type="EnsemblMetazoa" id="GPAI002253-RA">
    <property type="protein sequence ID" value="GPAI002253-PA"/>
    <property type="gene ID" value="GPAI002253"/>
</dbReference>
<dbReference type="VEuPathDB" id="VectorBase:GPAI002253"/>
<keyword evidence="1" id="KW-0812">Transmembrane</keyword>